<dbReference type="SUPFAM" id="SSF54427">
    <property type="entry name" value="NTF2-like"/>
    <property type="match status" value="1"/>
</dbReference>
<gene>
    <name evidence="3" type="ordered locus">Deide_2p00410</name>
</gene>
<reference evidence="3 4" key="1">
    <citation type="journal article" date="2009" name="PLoS Genet.">
        <title>Alliance of proteomics and genomics to unravel the specificities of Sahara bacterium Deinococcus deserti.</title>
        <authorList>
            <person name="de Groot A."/>
            <person name="Dulermo R."/>
            <person name="Ortet P."/>
            <person name="Blanchard L."/>
            <person name="Guerin P."/>
            <person name="Fernandez B."/>
            <person name="Vacherie B."/>
            <person name="Dossat C."/>
            <person name="Jolivet E."/>
            <person name="Siguier P."/>
            <person name="Chandler M."/>
            <person name="Barakat M."/>
            <person name="Dedieu A."/>
            <person name="Barbe V."/>
            <person name="Heulin T."/>
            <person name="Sommer S."/>
            <person name="Achouak W."/>
            <person name="Armengaud J."/>
        </authorList>
    </citation>
    <scope>NUCLEOTIDE SEQUENCE [LARGE SCALE GENOMIC DNA]</scope>
    <source>
        <strain evidence="4">DSM 17065 / CIP 109153 / LMG 22923 / VCD115</strain>
        <plasmid evidence="4">pDeide2</plasmid>
    </source>
</reference>
<keyword evidence="3" id="KW-0614">Plasmid</keyword>
<evidence type="ECO:0000259" key="2">
    <source>
        <dbReference type="Pfam" id="PF13485"/>
    </source>
</evidence>
<dbReference type="AlphaFoldDB" id="C1D2Q8"/>
<evidence type="ECO:0000313" key="4">
    <source>
        <dbReference type="Proteomes" id="UP000002208"/>
    </source>
</evidence>
<name>C1D2Q8_DEIDV</name>
<keyword evidence="4" id="KW-1185">Reference proteome</keyword>
<evidence type="ECO:0000313" key="3">
    <source>
        <dbReference type="EMBL" id="ACO47697.2"/>
    </source>
</evidence>
<dbReference type="HOGENOM" id="CLU_773217_0_0_0"/>
<dbReference type="InterPro" id="IPR032710">
    <property type="entry name" value="NTF2-like_dom_sf"/>
</dbReference>
<feature type="domain" description="Peptidase MA-like" evidence="2">
    <location>
        <begin position="217"/>
        <end position="356"/>
    </location>
</feature>
<dbReference type="RefSeq" id="WP_041227860.1">
    <property type="nucleotide sequence ID" value="NC_012529.1"/>
</dbReference>
<proteinExistence type="predicted"/>
<organism evidence="3 4">
    <name type="scientific">Deinococcus deserti (strain DSM 17065 / CIP 109153 / LMG 22923 / VCD115)</name>
    <dbReference type="NCBI Taxonomy" id="546414"/>
    <lineage>
        <taxon>Bacteria</taxon>
        <taxon>Thermotogati</taxon>
        <taxon>Deinococcota</taxon>
        <taxon>Deinococci</taxon>
        <taxon>Deinococcales</taxon>
        <taxon>Deinococcaceae</taxon>
        <taxon>Deinococcus</taxon>
    </lineage>
</organism>
<dbReference type="KEGG" id="ddr:Deide_2p00410"/>
<dbReference type="EMBL" id="CP001116">
    <property type="protein sequence ID" value="ACO47697.2"/>
    <property type="molecule type" value="Genomic_DNA"/>
</dbReference>
<sequence length="371" mass="40734">MPSLRFGGNAVAVAVLLAVSSVQAAAPDSPAGLVQAMQETLLRRDAAGYLALVDQRDQMFATEHRRFVEDWVARPPQDVRLTLTNVRQSGDQTLGQLRWSWRTAANVQRDVTVTSAFRQIDGGWRYAGEAFPVVLAEGQVLAQSGQEDVARAIAADLDSTLKLVGRVLGYGPAQPPVVKVYDSYAALSASVQLSLQPVGGWNEPGEAIKLAAPRWPESRATLAHELAHAAVFSRFGEGQSRIPWWLHEGVAHFAASGIWTEQARASYLQRSAAWHRQGRLVPWDRLSNFETTPGDLWPHVYGQGYAFVRFAADRYGMPRLTAFMQELASGQTIQVAASRAFGSTFDRVDQDWKIWLGTQAVSTVTSRPPLP</sequence>
<dbReference type="InterPro" id="IPR039568">
    <property type="entry name" value="Peptidase_MA-like_dom"/>
</dbReference>
<keyword evidence="1" id="KW-0732">Signal</keyword>
<dbReference type="Proteomes" id="UP000002208">
    <property type="component" value="Plasmid 2"/>
</dbReference>
<protein>
    <recommendedName>
        <fullName evidence="2">Peptidase MA-like domain-containing protein</fullName>
    </recommendedName>
</protein>
<geneLocation type="plasmid" evidence="4">
    <name>pDeide2</name>
</geneLocation>
<feature type="chain" id="PRO_5002905642" description="Peptidase MA-like domain-containing protein" evidence="1">
    <location>
        <begin position="25"/>
        <end position="371"/>
    </location>
</feature>
<feature type="signal peptide" evidence="1">
    <location>
        <begin position="1"/>
        <end position="24"/>
    </location>
</feature>
<accession>C1D2Q8</accession>
<dbReference type="Pfam" id="PF13485">
    <property type="entry name" value="Peptidase_MA_2"/>
    <property type="match status" value="1"/>
</dbReference>
<evidence type="ECO:0000256" key="1">
    <source>
        <dbReference type="SAM" id="SignalP"/>
    </source>
</evidence>